<dbReference type="Pfam" id="PF00017">
    <property type="entry name" value="SH2"/>
    <property type="match status" value="1"/>
</dbReference>
<comment type="caution">
    <text evidence="8">The sequence shown here is derived from an EMBL/GenBank/DDBJ whole genome shotgun (WGS) entry which is preliminary data.</text>
</comment>
<accession>A0A9N7VKN4</accession>
<reference evidence="8" key="1">
    <citation type="submission" date="2020-03" db="EMBL/GenBank/DDBJ databases">
        <authorList>
            <person name="Weist P."/>
        </authorList>
    </citation>
    <scope>NUCLEOTIDE SEQUENCE</scope>
</reference>
<dbReference type="PANTHER" id="PTHR46037">
    <property type="entry name" value="PROTEIN ENHANCER OF SEVENLESS 2B"/>
    <property type="match status" value="1"/>
</dbReference>
<dbReference type="EMBL" id="CADEAL010004196">
    <property type="protein sequence ID" value="CAB1454041.1"/>
    <property type="molecule type" value="Genomic_DNA"/>
</dbReference>
<evidence type="ECO:0000256" key="3">
    <source>
        <dbReference type="ARBA" id="ARBA00023288"/>
    </source>
</evidence>
<keyword evidence="3" id="KW-0449">Lipoprotein</keyword>
<dbReference type="AlphaFoldDB" id="A0A9N7VKN4"/>
<evidence type="ECO:0000313" key="9">
    <source>
        <dbReference type="Proteomes" id="UP001153269"/>
    </source>
</evidence>
<dbReference type="SUPFAM" id="SSF55550">
    <property type="entry name" value="SH2 domain"/>
    <property type="match status" value="1"/>
</dbReference>
<keyword evidence="1 5" id="KW-0728">SH3 domain</keyword>
<dbReference type="Proteomes" id="UP001153269">
    <property type="component" value="Unassembled WGS sequence"/>
</dbReference>
<gene>
    <name evidence="8" type="ORF">PLEPLA_LOCUS41801</name>
</gene>
<evidence type="ECO:0000256" key="5">
    <source>
        <dbReference type="PROSITE-ProRule" id="PRU00192"/>
    </source>
</evidence>
<dbReference type="InterPro" id="IPR000980">
    <property type="entry name" value="SH2"/>
</dbReference>
<dbReference type="PRINTS" id="PR00401">
    <property type="entry name" value="SH2DOMAIN"/>
</dbReference>
<dbReference type="InterPro" id="IPR036860">
    <property type="entry name" value="SH2_dom_sf"/>
</dbReference>
<dbReference type="Gene3D" id="2.30.30.40">
    <property type="entry name" value="SH3 Domains"/>
    <property type="match status" value="1"/>
</dbReference>
<dbReference type="InterPro" id="IPR036028">
    <property type="entry name" value="SH3-like_dom_sf"/>
</dbReference>
<dbReference type="PROSITE" id="PS50002">
    <property type="entry name" value="SH3"/>
    <property type="match status" value="1"/>
</dbReference>
<evidence type="ECO:0000256" key="1">
    <source>
        <dbReference type="ARBA" id="ARBA00022443"/>
    </source>
</evidence>
<dbReference type="Gene3D" id="3.30.505.10">
    <property type="entry name" value="SH2 domain"/>
    <property type="match status" value="1"/>
</dbReference>
<feature type="domain" description="SH2" evidence="6">
    <location>
        <begin position="105"/>
        <end position="173"/>
    </location>
</feature>
<protein>
    <submittedName>
        <fullName evidence="8">Uncharacterized protein</fullName>
    </submittedName>
</protein>
<keyword evidence="2 4" id="KW-0727">SH2 domain</keyword>
<feature type="domain" description="SH3" evidence="7">
    <location>
        <begin position="43"/>
        <end position="103"/>
    </location>
</feature>
<dbReference type="PROSITE" id="PS50001">
    <property type="entry name" value="SH2"/>
    <property type="match status" value="1"/>
</dbReference>
<evidence type="ECO:0000256" key="4">
    <source>
        <dbReference type="PROSITE-ProRule" id="PRU00191"/>
    </source>
</evidence>
<proteinExistence type="predicted"/>
<evidence type="ECO:0000259" key="6">
    <source>
        <dbReference type="PROSITE" id="PS50001"/>
    </source>
</evidence>
<evidence type="ECO:0000259" key="7">
    <source>
        <dbReference type="PROSITE" id="PS50002"/>
    </source>
</evidence>
<name>A0A9N7VKN4_PLEPL</name>
<keyword evidence="9" id="KW-1185">Reference proteome</keyword>
<organism evidence="8 9">
    <name type="scientific">Pleuronectes platessa</name>
    <name type="common">European plaice</name>
    <dbReference type="NCBI Taxonomy" id="8262"/>
    <lineage>
        <taxon>Eukaryota</taxon>
        <taxon>Metazoa</taxon>
        <taxon>Chordata</taxon>
        <taxon>Craniata</taxon>
        <taxon>Vertebrata</taxon>
        <taxon>Euteleostomi</taxon>
        <taxon>Actinopterygii</taxon>
        <taxon>Neopterygii</taxon>
        <taxon>Teleostei</taxon>
        <taxon>Neoteleostei</taxon>
        <taxon>Acanthomorphata</taxon>
        <taxon>Carangaria</taxon>
        <taxon>Pleuronectiformes</taxon>
        <taxon>Pleuronectoidei</taxon>
        <taxon>Pleuronectidae</taxon>
        <taxon>Pleuronectes</taxon>
    </lineage>
</organism>
<dbReference type="SMART" id="SM00326">
    <property type="entry name" value="SH3"/>
    <property type="match status" value="1"/>
</dbReference>
<evidence type="ECO:0000256" key="2">
    <source>
        <dbReference type="ARBA" id="ARBA00022999"/>
    </source>
</evidence>
<dbReference type="InterPro" id="IPR043539">
    <property type="entry name" value="Grb2-like"/>
</dbReference>
<dbReference type="InterPro" id="IPR001452">
    <property type="entry name" value="SH3_domain"/>
</dbReference>
<sequence length="173" mass="20296">MPWQQANFKYRLEPLWKMGNMIKVGIARDKLDTQNFDSSQKSSEDNTVVVLQDYPSPDISEPIYRMGEKLQVLAQEAYWWRVRSVQTGRENYIPKTHAAKVYHGWLFEGVERQKAEELLLLPMNRVGAFLVRESGRERGELLLSVRHRSIKHYRIFRLDNSCIHLPPPHFSSA</sequence>
<dbReference type="SUPFAM" id="SSF50044">
    <property type="entry name" value="SH3-domain"/>
    <property type="match status" value="1"/>
</dbReference>
<evidence type="ECO:0000313" key="8">
    <source>
        <dbReference type="EMBL" id="CAB1454041.1"/>
    </source>
</evidence>
<dbReference type="SMART" id="SM00252">
    <property type="entry name" value="SH2"/>
    <property type="match status" value="1"/>
</dbReference>